<evidence type="ECO:0000256" key="1">
    <source>
        <dbReference type="SAM" id="MobiDB-lite"/>
    </source>
</evidence>
<feature type="region of interest" description="Disordered" evidence="1">
    <location>
        <begin position="47"/>
        <end position="84"/>
    </location>
</feature>
<proteinExistence type="predicted"/>
<dbReference type="EMBL" id="CP034550">
    <property type="protein sequence ID" value="QFZ18894.1"/>
    <property type="molecule type" value="Genomic_DNA"/>
</dbReference>
<evidence type="ECO:0000259" key="2">
    <source>
        <dbReference type="Pfam" id="PF11706"/>
    </source>
</evidence>
<gene>
    <name evidence="3" type="ORF">EKG83_16835</name>
</gene>
<dbReference type="OrthoDB" id="123307at2"/>
<dbReference type="RefSeq" id="WP_084716939.1">
    <property type="nucleotide sequence ID" value="NZ_CP034550.1"/>
</dbReference>
<feature type="domain" description="Zinc finger CGNR" evidence="2">
    <location>
        <begin position="15"/>
        <end position="55"/>
    </location>
</feature>
<name>A0A5Q0GZC7_SACSY</name>
<dbReference type="InterPro" id="IPR021005">
    <property type="entry name" value="Znf_CGNR"/>
</dbReference>
<keyword evidence="4" id="KW-1185">Reference proteome</keyword>
<sequence>MPAGSTPRSCCPAGWCGRPECTRVHLDTSRAARREWCAMATRGNETKALAHRARQPAGGPVAPRRPRCRHSKGQPGLGASTASG</sequence>
<organism evidence="3 4">
    <name type="scientific">Saccharothrix syringae</name>
    <name type="common">Nocardiopsis syringae</name>
    <dbReference type="NCBI Taxonomy" id="103733"/>
    <lineage>
        <taxon>Bacteria</taxon>
        <taxon>Bacillati</taxon>
        <taxon>Actinomycetota</taxon>
        <taxon>Actinomycetes</taxon>
        <taxon>Pseudonocardiales</taxon>
        <taxon>Pseudonocardiaceae</taxon>
        <taxon>Saccharothrix</taxon>
    </lineage>
</organism>
<evidence type="ECO:0000313" key="3">
    <source>
        <dbReference type="EMBL" id="QFZ18894.1"/>
    </source>
</evidence>
<protein>
    <submittedName>
        <fullName evidence="3">CGNR zinc finger domain-containing protein</fullName>
    </submittedName>
</protein>
<dbReference type="Proteomes" id="UP000325787">
    <property type="component" value="Chromosome"/>
</dbReference>
<dbReference type="Gene3D" id="1.10.3300.10">
    <property type="entry name" value="Jann2411-like domain"/>
    <property type="match status" value="1"/>
</dbReference>
<dbReference type="KEGG" id="ssyi:EKG83_16835"/>
<evidence type="ECO:0000313" key="4">
    <source>
        <dbReference type="Proteomes" id="UP000325787"/>
    </source>
</evidence>
<reference evidence="4" key="1">
    <citation type="journal article" date="2021" name="Curr. Microbiol.">
        <title>Complete genome of nocamycin-producing strain Saccharothrix syringae NRRL B-16468 reveals the biosynthetic potential for secondary metabolites.</title>
        <authorList>
            <person name="Mo X."/>
            <person name="Yang S."/>
        </authorList>
    </citation>
    <scope>NUCLEOTIDE SEQUENCE [LARGE SCALE GENOMIC DNA]</scope>
    <source>
        <strain evidence="4">ATCC 51364 / DSM 43886 / JCM 6844 / KCTC 9398 / NBRC 14523 / NRRL B-16468 / INA 2240</strain>
    </source>
</reference>
<dbReference type="SUPFAM" id="SSF160904">
    <property type="entry name" value="Jann2411-like"/>
    <property type="match status" value="1"/>
</dbReference>
<accession>A0A5Q0GZC7</accession>
<dbReference type="AlphaFoldDB" id="A0A5Q0GZC7"/>
<dbReference type="InterPro" id="IPR023286">
    <property type="entry name" value="ABATE_dom_sf"/>
</dbReference>
<dbReference type="Pfam" id="PF11706">
    <property type="entry name" value="zf-CGNR"/>
    <property type="match status" value="1"/>
</dbReference>